<keyword evidence="2" id="KW-1185">Reference proteome</keyword>
<reference evidence="1 2" key="1">
    <citation type="journal article" date="2019" name="Commun. Biol.">
        <title>The bagworm genome reveals a unique fibroin gene that provides high tensile strength.</title>
        <authorList>
            <person name="Kono N."/>
            <person name="Nakamura H."/>
            <person name="Ohtoshi R."/>
            <person name="Tomita M."/>
            <person name="Numata K."/>
            <person name="Arakawa K."/>
        </authorList>
    </citation>
    <scope>NUCLEOTIDE SEQUENCE [LARGE SCALE GENOMIC DNA]</scope>
</reference>
<evidence type="ECO:0000313" key="2">
    <source>
        <dbReference type="Proteomes" id="UP000299102"/>
    </source>
</evidence>
<dbReference type="AlphaFoldDB" id="A0A4C1ZJU4"/>
<accession>A0A4C1ZJU4</accession>
<name>A0A4C1ZJU4_EUMVA</name>
<dbReference type="EMBL" id="BGZK01001841">
    <property type="protein sequence ID" value="GBP87179.1"/>
    <property type="molecule type" value="Genomic_DNA"/>
</dbReference>
<organism evidence="1 2">
    <name type="scientific">Eumeta variegata</name>
    <name type="common">Bagworm moth</name>
    <name type="synonym">Eumeta japonica</name>
    <dbReference type="NCBI Taxonomy" id="151549"/>
    <lineage>
        <taxon>Eukaryota</taxon>
        <taxon>Metazoa</taxon>
        <taxon>Ecdysozoa</taxon>
        <taxon>Arthropoda</taxon>
        <taxon>Hexapoda</taxon>
        <taxon>Insecta</taxon>
        <taxon>Pterygota</taxon>
        <taxon>Neoptera</taxon>
        <taxon>Endopterygota</taxon>
        <taxon>Lepidoptera</taxon>
        <taxon>Glossata</taxon>
        <taxon>Ditrysia</taxon>
        <taxon>Tineoidea</taxon>
        <taxon>Psychidae</taxon>
        <taxon>Oiketicinae</taxon>
        <taxon>Eumeta</taxon>
    </lineage>
</organism>
<sequence>MKRHVSHYAQESLMLEALHRLKNVFIFPPRTSGVFFHETSSASNICVNDRKQRAIGLAGGRNVRSNYGPISAAIIGGRRRRDLIFIVGAGRRRLHRVV</sequence>
<gene>
    <name evidence="1" type="ORF">EVAR_67769_1</name>
</gene>
<evidence type="ECO:0000313" key="1">
    <source>
        <dbReference type="EMBL" id="GBP87179.1"/>
    </source>
</evidence>
<dbReference type="Proteomes" id="UP000299102">
    <property type="component" value="Unassembled WGS sequence"/>
</dbReference>
<proteinExistence type="predicted"/>
<comment type="caution">
    <text evidence="1">The sequence shown here is derived from an EMBL/GenBank/DDBJ whole genome shotgun (WGS) entry which is preliminary data.</text>
</comment>
<protein>
    <submittedName>
        <fullName evidence="1">Uncharacterized protein</fullName>
    </submittedName>
</protein>